<dbReference type="KEGG" id="mri:Mal4_27600"/>
<proteinExistence type="predicted"/>
<protein>
    <recommendedName>
        <fullName evidence="1">G domain-containing protein</fullName>
    </recommendedName>
</protein>
<reference evidence="2 3" key="1">
    <citation type="submission" date="2019-02" db="EMBL/GenBank/DDBJ databases">
        <title>Deep-cultivation of Planctomycetes and their phenomic and genomic characterization uncovers novel biology.</title>
        <authorList>
            <person name="Wiegand S."/>
            <person name="Jogler M."/>
            <person name="Boedeker C."/>
            <person name="Pinto D."/>
            <person name="Vollmers J."/>
            <person name="Rivas-Marin E."/>
            <person name="Kohn T."/>
            <person name="Peeters S.H."/>
            <person name="Heuer A."/>
            <person name="Rast P."/>
            <person name="Oberbeckmann S."/>
            <person name="Bunk B."/>
            <person name="Jeske O."/>
            <person name="Meyerdierks A."/>
            <person name="Storesund J.E."/>
            <person name="Kallscheuer N."/>
            <person name="Luecker S."/>
            <person name="Lage O.M."/>
            <person name="Pohl T."/>
            <person name="Merkel B.J."/>
            <person name="Hornburger P."/>
            <person name="Mueller R.-W."/>
            <person name="Bruemmer F."/>
            <person name="Labrenz M."/>
            <person name="Spormann A.M."/>
            <person name="Op den Camp H."/>
            <person name="Overmann J."/>
            <person name="Amann R."/>
            <person name="Jetten M.S.M."/>
            <person name="Mascher T."/>
            <person name="Medema M.H."/>
            <person name="Devos D.P."/>
            <person name="Kaster A.-K."/>
            <person name="Ovreas L."/>
            <person name="Rohde M."/>
            <person name="Galperin M.Y."/>
            <person name="Jogler C."/>
        </authorList>
    </citation>
    <scope>NUCLEOTIDE SEQUENCE [LARGE SCALE GENOMIC DNA]</scope>
    <source>
        <strain evidence="2 3">Mal4</strain>
    </source>
</reference>
<dbReference type="Gene3D" id="3.40.50.300">
    <property type="entry name" value="P-loop containing nucleotide triphosphate hydrolases"/>
    <property type="match status" value="1"/>
</dbReference>
<dbReference type="SUPFAM" id="SSF52540">
    <property type="entry name" value="P-loop containing nucleoside triphosphate hydrolases"/>
    <property type="match status" value="1"/>
</dbReference>
<dbReference type="RefSeq" id="WP_145369716.1">
    <property type="nucleotide sequence ID" value="NZ_CP036275.1"/>
</dbReference>
<dbReference type="GO" id="GO:0005525">
    <property type="term" value="F:GTP binding"/>
    <property type="evidence" value="ECO:0007669"/>
    <property type="project" value="InterPro"/>
</dbReference>
<accession>A0A517Z7G7</accession>
<evidence type="ECO:0000259" key="1">
    <source>
        <dbReference type="Pfam" id="PF01926"/>
    </source>
</evidence>
<organism evidence="2 3">
    <name type="scientific">Maioricimonas rarisocia</name>
    <dbReference type="NCBI Taxonomy" id="2528026"/>
    <lineage>
        <taxon>Bacteria</taxon>
        <taxon>Pseudomonadati</taxon>
        <taxon>Planctomycetota</taxon>
        <taxon>Planctomycetia</taxon>
        <taxon>Planctomycetales</taxon>
        <taxon>Planctomycetaceae</taxon>
        <taxon>Maioricimonas</taxon>
    </lineage>
</organism>
<feature type="domain" description="G" evidence="1">
    <location>
        <begin position="59"/>
        <end position="209"/>
    </location>
</feature>
<keyword evidence="3" id="KW-1185">Reference proteome</keyword>
<dbReference type="AlphaFoldDB" id="A0A517Z7G7"/>
<dbReference type="EMBL" id="CP036275">
    <property type="protein sequence ID" value="QDU38433.1"/>
    <property type="molecule type" value="Genomic_DNA"/>
</dbReference>
<dbReference type="Pfam" id="PF01926">
    <property type="entry name" value="MMR_HSR1"/>
    <property type="match status" value="1"/>
</dbReference>
<dbReference type="Proteomes" id="UP000320496">
    <property type="component" value="Chromosome"/>
</dbReference>
<evidence type="ECO:0000313" key="2">
    <source>
        <dbReference type="EMBL" id="QDU38433.1"/>
    </source>
</evidence>
<evidence type="ECO:0000313" key="3">
    <source>
        <dbReference type="Proteomes" id="UP000320496"/>
    </source>
</evidence>
<sequence length="628" mass="70036">MESEFLRFRDTVRRLHATLESLQKAVADLEVAPLRGREWYELLVRKLVPQLSDEAYLVVAVVGGTNIGKSVIFNHIAGCRASATSPLASGTKHPTCLVPAGFTERHDLAQVFPGFELQEWSDADAALAEDDRHMLYWRVSDQTPDNLLVLDTPDIDSDARINWERADHIRQCADVLIAVLTQQKYNDAAVKEFFRKAAAEEKLIAVVFNQCLLPEDEPYWPLWVSTFCDETGVDPEIVYVAPNDRPAAEALKLPFYERPWPNEGEAAATDDEPRSLLADLSRLKFHEIKLQTLSGSLRHLTSEDAGIPTYLRDIAQCSERYRAASELLAAHELARINDWPVIPDSVMIAEIRAWWQTQRTGWSATVHSVYNAIGKGVAWPVHFARERMYGESVPPLERYREREWNAILTTVEKVYEKLTWLEELGNELLRPRLKTLLSGTSRAELLQRIHAEHQEVDLAGSLEQLVGRELTEFRRQSPRHFEFFKRIDTVAAAARPATSVVLFVAGFGPAGNAIAPALTDAAVQGALHIAGDFAGGTVAVAVGEGVMSGAAAGAGWLEARFRRLHEAFTAERAAWLAALLKRHLLGDLPEELQAAASLTAHDEFREATEAVARLREQIQQIPATLETT</sequence>
<dbReference type="InterPro" id="IPR006073">
    <property type="entry name" value="GTP-bd"/>
</dbReference>
<name>A0A517Z7G7_9PLAN</name>
<gene>
    <name evidence="2" type="ORF">Mal4_27600</name>
</gene>
<dbReference type="InterPro" id="IPR027417">
    <property type="entry name" value="P-loop_NTPase"/>
</dbReference>
<dbReference type="OrthoDB" id="207675at2"/>
<dbReference type="CDD" id="cd00882">
    <property type="entry name" value="Ras_like_GTPase"/>
    <property type="match status" value="1"/>
</dbReference>